<dbReference type="EMBL" id="DACRBY010000023">
    <property type="protein sequence ID" value="HAS8541641.1"/>
    <property type="molecule type" value="Genomic_DNA"/>
</dbReference>
<proteinExistence type="predicted"/>
<reference evidence="1" key="2">
    <citation type="submission" date="2019-01" db="EMBL/GenBank/DDBJ databases">
        <authorList>
            <consortium name="NCBI Pathogen Detection Project"/>
        </authorList>
    </citation>
    <scope>NUCLEOTIDE SEQUENCE</scope>
    <source>
        <strain evidence="1">BCW_3452</strain>
    </source>
</reference>
<reference evidence="1" key="1">
    <citation type="journal article" date="2018" name="Genome Biol.">
        <title>SKESA: strategic k-mer extension for scrupulous assemblies.</title>
        <authorList>
            <person name="Souvorov A."/>
            <person name="Agarwala R."/>
            <person name="Lipman D.J."/>
        </authorList>
    </citation>
    <scope>NUCLEOTIDE SEQUENCE</scope>
    <source>
        <strain evidence="1">BCW_3452</strain>
    </source>
</reference>
<organism evidence="1">
    <name type="scientific">Vibrio vulnificus</name>
    <dbReference type="NCBI Taxonomy" id="672"/>
    <lineage>
        <taxon>Bacteria</taxon>
        <taxon>Pseudomonadati</taxon>
        <taxon>Pseudomonadota</taxon>
        <taxon>Gammaproteobacteria</taxon>
        <taxon>Vibrionales</taxon>
        <taxon>Vibrionaceae</taxon>
        <taxon>Vibrio</taxon>
    </lineage>
</organism>
<comment type="caution">
    <text evidence="1">The sequence shown here is derived from an EMBL/GenBank/DDBJ whole genome shotgun (WGS) entry which is preliminary data.</text>
</comment>
<gene>
    <name evidence="1" type="ORF">I7730_17785</name>
</gene>
<name>A0A2S3RAK1_VIBVL</name>
<dbReference type="Proteomes" id="UP000863257">
    <property type="component" value="Unassembled WGS sequence"/>
</dbReference>
<sequence length="87" mass="10305">MRIEVLFFLVEHKKEPKNSLFFFVGKRLFLFVREQTKDEYGRTMGFVNYGEVDYVSHTGSQPMSITWQLKEPMPHFMWQQAAKLAVG</sequence>
<dbReference type="AlphaFoldDB" id="A0A2S3RAK1"/>
<evidence type="ECO:0000313" key="1">
    <source>
        <dbReference type="EMBL" id="HAS8541641.1"/>
    </source>
</evidence>
<protein>
    <submittedName>
        <fullName evidence="1">DUF3427 domain-containing protein</fullName>
    </submittedName>
</protein>
<accession>A0A2S3RAK1</accession>